<protein>
    <submittedName>
        <fullName evidence="1">Uncharacterized protein</fullName>
    </submittedName>
</protein>
<dbReference type="EMBL" id="CP002376">
    <property type="protein sequence ID" value="AEZ59784.1"/>
    <property type="molecule type" value="Genomic_DNA"/>
</dbReference>
<evidence type="ECO:0000313" key="1">
    <source>
        <dbReference type="EMBL" id="AEZ59784.1"/>
    </source>
</evidence>
<evidence type="ECO:0000313" key="2">
    <source>
        <dbReference type="Proteomes" id="UP000008192"/>
    </source>
</evidence>
<dbReference type="KEGG" id="tpg:TPEGAU_0525a"/>
<dbReference type="AlphaFoldDB" id="A0AAU8Q0S5"/>
<name>A0AAU8Q0S5_TREPG</name>
<reference evidence="2" key="1">
    <citation type="journal article" date="2012" name="PLoS Negl. Trop. Dis.">
        <title>Whole genome sequences of three Treponema pallidum ssp. pertenue strains: yaws and syphilis treponemes differ in less than 0.2% of the genome sequence.</title>
        <authorList>
            <person name="Cejkova D."/>
            <person name="Zobanikova M."/>
            <person name="Chen L."/>
            <person name="Pospisilova P."/>
            <person name="Strouhal M."/>
            <person name="Qin X."/>
            <person name="Mikalova L."/>
            <person name="Norris S.J."/>
            <person name="Muzny D.M."/>
            <person name="Gibbs R.A."/>
            <person name="Fulton L.L."/>
            <person name="Sodergren E."/>
            <person name="Weinstock G.M."/>
            <person name="Smajs D."/>
        </authorList>
    </citation>
    <scope>NUCLEOTIDE SEQUENCE [LARGE SCALE GENOMIC DNA]</scope>
    <source>
        <strain evidence="2">Gauthier</strain>
    </source>
</reference>
<dbReference type="Proteomes" id="UP000008192">
    <property type="component" value="Chromosome"/>
</dbReference>
<accession>A0AAU8Q0S5</accession>
<proteinExistence type="predicted"/>
<organism evidence="1 2">
    <name type="scientific">Treponema pallidum subsp. pertenue (strain Gauthier)</name>
    <dbReference type="NCBI Taxonomy" id="491080"/>
    <lineage>
        <taxon>Bacteria</taxon>
        <taxon>Pseudomonadati</taxon>
        <taxon>Spirochaetota</taxon>
        <taxon>Spirochaetia</taxon>
        <taxon>Spirochaetales</taxon>
        <taxon>Treponemataceae</taxon>
        <taxon>Treponema</taxon>
    </lineage>
</organism>
<gene>
    <name evidence="1" type="ordered locus">TPEGAU_0525a</name>
</gene>
<sequence>MIASSSYCVWIGQDRKKNQKWEWCERAVGSVRTRTARTVLRVQKDGATKR</sequence>